<dbReference type="AlphaFoldDB" id="A0A139X9X1"/>
<proteinExistence type="predicted"/>
<keyword evidence="3" id="KW-1185">Reference proteome</keyword>
<sequence>MAKLMNTTPSKDENQEMLKWLNRSREQLKEYAHQYIAYNSNGIIAHGSDLHQPSLCRLG</sequence>
<gene>
    <name evidence="2" type="ORF">WA1_22395</name>
</gene>
<evidence type="ECO:0000313" key="2">
    <source>
        <dbReference type="EMBL" id="KYC41443.1"/>
    </source>
</evidence>
<reference evidence="2 3" key="1">
    <citation type="journal article" date="2013" name="Genome Biol. Evol.">
        <title>Genomes of Stigonematalean cyanobacteria (subsection V) and the evolution of oxygenic photosynthesis from prokaryotes to plastids.</title>
        <authorList>
            <person name="Dagan T."/>
            <person name="Roettger M."/>
            <person name="Stucken K."/>
            <person name="Landan G."/>
            <person name="Koch R."/>
            <person name="Major P."/>
            <person name="Gould S.B."/>
            <person name="Goremykin V.V."/>
            <person name="Rippka R."/>
            <person name="Tandeau de Marsac N."/>
            <person name="Gugger M."/>
            <person name="Lockhart P.J."/>
            <person name="Allen J.F."/>
            <person name="Brune I."/>
            <person name="Maus I."/>
            <person name="Puhler A."/>
            <person name="Martin W.F."/>
        </authorList>
    </citation>
    <scope>NUCLEOTIDE SEQUENCE [LARGE SCALE GENOMIC DNA]</scope>
    <source>
        <strain evidence="2 3">PCC 7110</strain>
    </source>
</reference>
<dbReference type="Proteomes" id="UP000076925">
    <property type="component" value="Unassembled WGS sequence"/>
</dbReference>
<evidence type="ECO:0000313" key="3">
    <source>
        <dbReference type="Proteomes" id="UP000076925"/>
    </source>
</evidence>
<dbReference type="Pfam" id="PF18929">
    <property type="entry name" value="DUF5678"/>
    <property type="match status" value="1"/>
</dbReference>
<dbReference type="InterPro" id="IPR043734">
    <property type="entry name" value="DUF5678"/>
</dbReference>
<name>A0A139X9X1_9CYAN</name>
<evidence type="ECO:0000259" key="1">
    <source>
        <dbReference type="Pfam" id="PF18929"/>
    </source>
</evidence>
<accession>A0A139X9X1</accession>
<dbReference type="EMBL" id="ANNX02000021">
    <property type="protein sequence ID" value="KYC41443.1"/>
    <property type="molecule type" value="Genomic_DNA"/>
</dbReference>
<feature type="domain" description="DUF5678" evidence="1">
    <location>
        <begin position="26"/>
        <end position="50"/>
    </location>
</feature>
<comment type="caution">
    <text evidence="2">The sequence shown here is derived from an EMBL/GenBank/DDBJ whole genome shotgun (WGS) entry which is preliminary data.</text>
</comment>
<organism evidence="2 3">
    <name type="scientific">Scytonema hofmannii PCC 7110</name>
    <dbReference type="NCBI Taxonomy" id="128403"/>
    <lineage>
        <taxon>Bacteria</taxon>
        <taxon>Bacillati</taxon>
        <taxon>Cyanobacteriota</taxon>
        <taxon>Cyanophyceae</taxon>
        <taxon>Nostocales</taxon>
        <taxon>Scytonemataceae</taxon>
        <taxon>Scytonema</taxon>
    </lineage>
</organism>
<protein>
    <recommendedName>
        <fullName evidence="1">DUF5678 domain-containing protein</fullName>
    </recommendedName>
</protein>